<dbReference type="Pfam" id="PF01547">
    <property type="entry name" value="SBP_bac_1"/>
    <property type="match status" value="1"/>
</dbReference>
<feature type="non-terminal residue" evidence="1">
    <location>
        <position position="1"/>
    </location>
</feature>
<comment type="caution">
    <text evidence="1">The sequence shown here is derived from an EMBL/GenBank/DDBJ whole genome shotgun (WGS) entry which is preliminary data.</text>
</comment>
<feature type="non-terminal residue" evidence="1">
    <location>
        <position position="363"/>
    </location>
</feature>
<dbReference type="InterPro" id="IPR006059">
    <property type="entry name" value="SBP"/>
</dbReference>
<protein>
    <recommendedName>
        <fullName evidence="2">ABC transporter substrate-binding protein</fullName>
    </recommendedName>
</protein>
<evidence type="ECO:0000313" key="1">
    <source>
        <dbReference type="EMBL" id="GAI01403.1"/>
    </source>
</evidence>
<proteinExistence type="predicted"/>
<organism evidence="1">
    <name type="scientific">marine sediment metagenome</name>
    <dbReference type="NCBI Taxonomy" id="412755"/>
    <lineage>
        <taxon>unclassified sequences</taxon>
        <taxon>metagenomes</taxon>
        <taxon>ecological metagenomes</taxon>
    </lineage>
</organism>
<sequence length="363" mass="41457">GKLFQKYMEEFEAKNPDIDVVMESIPHAQYITKLPTAIAAGEAPDLFGLSYRQLYTYYENGVLTPMDRIAFDAAGVTSLEELKKQWAPGALEVYQVGDNYYGLPFQFNIYAYVINTKHFKEAGLDPDKDYPKTWDEVYEVAQKLVIKKDGRIVRQAISFPFVHSAAWYMLELEPIMREQEGSILNEDQTESLVNSEAGIKAMEEIKRRFDLGVADKDIAAVLDYYNEGFPKGEFSMIIGGNWGPPRWYINFPDITEEGDFKAIPYPTYPGKSTAISTTSWAWVVFSRSEHKEAAWKLTNYITSMPSRNIIETGDIIPRAGWSETEGAKTIPQAKFWEEMLQYSVPLANFKKYPEVSEPLKRAM</sequence>
<dbReference type="PANTHER" id="PTHR43649">
    <property type="entry name" value="ARABINOSE-BINDING PROTEIN-RELATED"/>
    <property type="match status" value="1"/>
</dbReference>
<name>X1K4B3_9ZZZZ</name>
<dbReference type="InterPro" id="IPR050490">
    <property type="entry name" value="Bact_solute-bd_prot1"/>
</dbReference>
<dbReference type="PANTHER" id="PTHR43649:SF12">
    <property type="entry name" value="DIACETYLCHITOBIOSE BINDING PROTEIN DASA"/>
    <property type="match status" value="1"/>
</dbReference>
<dbReference type="SUPFAM" id="SSF53850">
    <property type="entry name" value="Periplasmic binding protein-like II"/>
    <property type="match status" value="1"/>
</dbReference>
<gene>
    <name evidence="1" type="ORF">S06H3_07979</name>
</gene>
<reference evidence="1" key="1">
    <citation type="journal article" date="2014" name="Front. Microbiol.">
        <title>High frequency of phylogenetically diverse reductive dehalogenase-homologous genes in deep subseafloor sedimentary metagenomes.</title>
        <authorList>
            <person name="Kawai M."/>
            <person name="Futagami T."/>
            <person name="Toyoda A."/>
            <person name="Takaki Y."/>
            <person name="Nishi S."/>
            <person name="Hori S."/>
            <person name="Arai W."/>
            <person name="Tsubouchi T."/>
            <person name="Morono Y."/>
            <person name="Uchiyama I."/>
            <person name="Ito T."/>
            <person name="Fujiyama A."/>
            <person name="Inagaki F."/>
            <person name="Takami H."/>
        </authorList>
    </citation>
    <scope>NUCLEOTIDE SEQUENCE</scope>
    <source>
        <strain evidence="1">Expedition CK06-06</strain>
    </source>
</reference>
<dbReference type="AlphaFoldDB" id="X1K4B3"/>
<dbReference type="EMBL" id="BARV01003302">
    <property type="protein sequence ID" value="GAI01403.1"/>
    <property type="molecule type" value="Genomic_DNA"/>
</dbReference>
<evidence type="ECO:0008006" key="2">
    <source>
        <dbReference type="Google" id="ProtNLM"/>
    </source>
</evidence>
<accession>X1K4B3</accession>
<dbReference type="Gene3D" id="3.40.190.10">
    <property type="entry name" value="Periplasmic binding protein-like II"/>
    <property type="match status" value="2"/>
</dbReference>